<evidence type="ECO:0000256" key="3">
    <source>
        <dbReference type="ARBA" id="ARBA00023274"/>
    </source>
</evidence>
<dbReference type="GO" id="GO:1990904">
    <property type="term" value="C:ribonucleoprotein complex"/>
    <property type="evidence" value="ECO:0007669"/>
    <property type="project" value="UniProtKB-KW"/>
</dbReference>
<dbReference type="GO" id="GO:0005840">
    <property type="term" value="C:ribosome"/>
    <property type="evidence" value="ECO:0007669"/>
    <property type="project" value="UniProtKB-KW"/>
</dbReference>
<feature type="region of interest" description="Disordered" evidence="4">
    <location>
        <begin position="77"/>
        <end position="112"/>
    </location>
</feature>
<evidence type="ECO:0000313" key="6">
    <source>
        <dbReference type="Proteomes" id="UP000291000"/>
    </source>
</evidence>
<dbReference type="OMA" id="HACKKPL"/>
<keyword evidence="6" id="KW-1185">Reference proteome</keyword>
<dbReference type="STRING" id="9925.ENSCHIP00000009859"/>
<reference evidence="5 6" key="1">
    <citation type="submission" date="2016-04" db="EMBL/GenBank/DDBJ databases">
        <title>Polished mammalian reference genomes with single-molecule sequencing and chromosome conformation capture applied to the Capra hircus genome.</title>
        <authorList>
            <person name="Bickhart D.M."/>
            <person name="Koren S."/>
            <person name="Rosen B."/>
            <person name="Hastie A."/>
            <person name="Liachko I."/>
            <person name="Sullivan S.T."/>
            <person name="Burton J."/>
            <person name="Sayre B.L."/>
            <person name="Huson H.J."/>
            <person name="Lee J."/>
            <person name="Lam E."/>
            <person name="Kelley C.M."/>
            <person name="Hutchison J.L."/>
            <person name="Zhou Y."/>
            <person name="Sun J."/>
            <person name="Crisa A."/>
            <person name="Schwartz J.C."/>
            <person name="Hammond J.A."/>
            <person name="Schroeder S.G."/>
            <person name="Liu G.E."/>
            <person name="Dunham M."/>
            <person name="Shendure J."/>
            <person name="Sonstegard T.S."/>
            <person name="Phillippy A.M."/>
            <person name="Van Tassell C.P."/>
            <person name="Smith T.P."/>
        </authorList>
    </citation>
    <scope>NUCLEOTIDE SEQUENCE [LARGE SCALE GENOMIC DNA]</scope>
</reference>
<dbReference type="Gene3D" id="3.30.1140.32">
    <property type="entry name" value="Ribosomal protein S3, C-terminal domain"/>
    <property type="match status" value="1"/>
</dbReference>
<name>A0A452ECV4_CAPHI</name>
<evidence type="ECO:0000256" key="4">
    <source>
        <dbReference type="SAM" id="MobiDB-lite"/>
    </source>
</evidence>
<proteinExistence type="inferred from homology"/>
<keyword evidence="2" id="KW-0689">Ribosomal protein</keyword>
<dbReference type="InterPro" id="IPR036419">
    <property type="entry name" value="Ribosomal_S3_C_sf"/>
</dbReference>
<dbReference type="AlphaFoldDB" id="A0A452ECV4"/>
<organism evidence="5 6">
    <name type="scientific">Capra hircus</name>
    <name type="common">Goat</name>
    <dbReference type="NCBI Taxonomy" id="9925"/>
    <lineage>
        <taxon>Eukaryota</taxon>
        <taxon>Metazoa</taxon>
        <taxon>Chordata</taxon>
        <taxon>Craniata</taxon>
        <taxon>Vertebrata</taxon>
        <taxon>Euteleostomi</taxon>
        <taxon>Mammalia</taxon>
        <taxon>Eutheria</taxon>
        <taxon>Laurasiatheria</taxon>
        <taxon>Artiodactyla</taxon>
        <taxon>Ruminantia</taxon>
        <taxon>Pecora</taxon>
        <taxon>Bovidae</taxon>
        <taxon>Caprinae</taxon>
        <taxon>Capra</taxon>
    </lineage>
</organism>
<dbReference type="EMBL" id="LWLT01000017">
    <property type="status" value="NOT_ANNOTATED_CDS"/>
    <property type="molecule type" value="Genomic_DNA"/>
</dbReference>
<dbReference type="GeneTree" id="ENSGT00390000008610"/>
<reference evidence="5" key="2">
    <citation type="submission" date="2025-08" db="UniProtKB">
        <authorList>
            <consortium name="Ensembl"/>
        </authorList>
    </citation>
    <scope>IDENTIFICATION</scope>
</reference>
<comment type="similarity">
    <text evidence="1">Belongs to the universal ribosomal protein uS3 family.</text>
</comment>
<evidence type="ECO:0000256" key="2">
    <source>
        <dbReference type="ARBA" id="ARBA00022980"/>
    </source>
</evidence>
<sequence length="112" mass="12103">MLESRAKDCEVVVSGKLQGQRAKPMKSVDSLVVRSEDPVNCDVDPAACHVLLTQIVLDIKMKIVLMHACKKPLPGHINSLEPKNEILPTTPTSEEKGGKPELPAMPQPALTA</sequence>
<accession>A0A452ECV4</accession>
<evidence type="ECO:0000313" key="5">
    <source>
        <dbReference type="Ensembl" id="ENSCHIP00000009859.1"/>
    </source>
</evidence>
<evidence type="ECO:0000256" key="1">
    <source>
        <dbReference type="ARBA" id="ARBA00010761"/>
    </source>
</evidence>
<keyword evidence="3" id="KW-0687">Ribonucleoprotein</keyword>
<protein>
    <submittedName>
        <fullName evidence="5">Uncharacterized protein</fullName>
    </submittedName>
</protein>
<reference evidence="5" key="3">
    <citation type="submission" date="2025-09" db="UniProtKB">
        <authorList>
            <consortium name="Ensembl"/>
        </authorList>
    </citation>
    <scope>IDENTIFICATION</scope>
</reference>
<dbReference type="Ensembl" id="ENSCHIT00000017632.1">
    <property type="protein sequence ID" value="ENSCHIP00000009859.1"/>
    <property type="gene ID" value="ENSCHIG00000012577.1"/>
</dbReference>
<dbReference type="SUPFAM" id="SSF54821">
    <property type="entry name" value="Ribosomal protein S3 C-terminal domain"/>
    <property type="match status" value="1"/>
</dbReference>
<dbReference type="Proteomes" id="UP000291000">
    <property type="component" value="Chromosome 20"/>
</dbReference>